<feature type="region of interest" description="Disordered" evidence="1">
    <location>
        <begin position="58"/>
        <end position="113"/>
    </location>
</feature>
<feature type="signal peptide" evidence="2">
    <location>
        <begin position="1"/>
        <end position="19"/>
    </location>
</feature>
<feature type="compositionally biased region" description="Acidic residues" evidence="1">
    <location>
        <begin position="95"/>
        <end position="104"/>
    </location>
</feature>
<proteinExistence type="predicted"/>
<keyword evidence="2" id="KW-0732">Signal</keyword>
<protein>
    <submittedName>
        <fullName evidence="3">Uncharacterized protein</fullName>
    </submittedName>
</protein>
<feature type="chain" id="PRO_5035434010" evidence="2">
    <location>
        <begin position="20"/>
        <end position="121"/>
    </location>
</feature>
<feature type="compositionally biased region" description="Polar residues" evidence="1">
    <location>
        <begin position="76"/>
        <end position="94"/>
    </location>
</feature>
<keyword evidence="4" id="KW-1185">Reference proteome</keyword>
<gene>
    <name evidence="3" type="ORF">ILUMI_08325</name>
</gene>
<comment type="caution">
    <text evidence="3">The sequence shown here is derived from an EMBL/GenBank/DDBJ whole genome shotgun (WGS) entry which is preliminary data.</text>
</comment>
<evidence type="ECO:0000313" key="3">
    <source>
        <dbReference type="EMBL" id="KAF2897849.1"/>
    </source>
</evidence>
<sequence>MTRVVCLIILVGVIKITELLTIQDNNVTESTSHDNISGNFNFTFNDTHINKTEVVKVEKSAPEEITNDTVKEEYSHSGNDSVRQADKNSNQTNAESEEDSDEDPSMYPDRIGCNCLQTLQG</sequence>
<dbReference type="EMBL" id="VTPC01003904">
    <property type="protein sequence ID" value="KAF2897849.1"/>
    <property type="molecule type" value="Genomic_DNA"/>
</dbReference>
<accession>A0A8K0D253</accession>
<evidence type="ECO:0000256" key="2">
    <source>
        <dbReference type="SAM" id="SignalP"/>
    </source>
</evidence>
<dbReference type="AlphaFoldDB" id="A0A8K0D253"/>
<name>A0A8K0D253_IGNLU</name>
<organism evidence="3 4">
    <name type="scientific">Ignelater luminosus</name>
    <name type="common">Cucubano</name>
    <name type="synonym">Pyrophorus luminosus</name>
    <dbReference type="NCBI Taxonomy" id="2038154"/>
    <lineage>
        <taxon>Eukaryota</taxon>
        <taxon>Metazoa</taxon>
        <taxon>Ecdysozoa</taxon>
        <taxon>Arthropoda</taxon>
        <taxon>Hexapoda</taxon>
        <taxon>Insecta</taxon>
        <taxon>Pterygota</taxon>
        <taxon>Neoptera</taxon>
        <taxon>Endopterygota</taxon>
        <taxon>Coleoptera</taxon>
        <taxon>Polyphaga</taxon>
        <taxon>Elateriformia</taxon>
        <taxon>Elateroidea</taxon>
        <taxon>Elateridae</taxon>
        <taxon>Agrypninae</taxon>
        <taxon>Pyrophorini</taxon>
        <taxon>Ignelater</taxon>
    </lineage>
</organism>
<evidence type="ECO:0000313" key="4">
    <source>
        <dbReference type="Proteomes" id="UP000801492"/>
    </source>
</evidence>
<reference evidence="3" key="1">
    <citation type="submission" date="2019-08" db="EMBL/GenBank/DDBJ databases">
        <title>The genome of the North American firefly Photinus pyralis.</title>
        <authorList>
            <consortium name="Photinus pyralis genome working group"/>
            <person name="Fallon T.R."/>
            <person name="Sander Lower S.E."/>
            <person name="Weng J.-K."/>
        </authorList>
    </citation>
    <scope>NUCLEOTIDE SEQUENCE</scope>
    <source>
        <strain evidence="3">TRF0915ILg1</strain>
        <tissue evidence="3">Whole body</tissue>
    </source>
</reference>
<dbReference type="Proteomes" id="UP000801492">
    <property type="component" value="Unassembled WGS sequence"/>
</dbReference>
<evidence type="ECO:0000256" key="1">
    <source>
        <dbReference type="SAM" id="MobiDB-lite"/>
    </source>
</evidence>